<comment type="caution">
    <text evidence="1">The sequence shown here is derived from an EMBL/GenBank/DDBJ whole genome shotgun (WGS) entry which is preliminary data.</text>
</comment>
<dbReference type="RefSeq" id="WP_045082441.1">
    <property type="nucleotide sequence ID" value="NZ_JZSX01000001.1"/>
</dbReference>
<name>A0A855SEN0_PHOAN</name>
<reference evidence="1 2" key="1">
    <citation type="submission" date="2018-01" db="EMBL/GenBank/DDBJ databases">
        <title>Whole genome sequencing of Histamine producing bacteria.</title>
        <authorList>
            <person name="Butler K."/>
        </authorList>
    </citation>
    <scope>NUCLEOTIDE SEQUENCE [LARGE SCALE GENOMIC DNA]</scope>
    <source>
        <strain evidence="1 2">A2-1</strain>
    </source>
</reference>
<sequence length="178" mass="20049">MNYWQFDAETKEVNQLALTAKYRGGIFHVPKNSITVKPLPLKDGFAVIVNDELSETYYVEDNRGKTIFNTVDGTSKTVSDLGAIPSGYTLKPRPNQFAEWVNDDWVTNADDKYQFDYNQVDTTRRALYAEQVDPLLAEAAVKKAMGLDQESADFIQQALALRAKIQKENPFPEPVSHG</sequence>
<evidence type="ECO:0008006" key="3">
    <source>
        <dbReference type="Google" id="ProtNLM"/>
    </source>
</evidence>
<protein>
    <recommendedName>
        <fullName evidence="3">Tail fiber assembly protein</fullName>
    </recommendedName>
</protein>
<dbReference type="GeneID" id="61230111"/>
<gene>
    <name evidence="1" type="ORF">C0W41_05700</name>
</gene>
<dbReference type="Proteomes" id="UP000241440">
    <property type="component" value="Unassembled WGS sequence"/>
</dbReference>
<dbReference type="EMBL" id="PYOY01000002">
    <property type="protein sequence ID" value="PSX08584.1"/>
    <property type="molecule type" value="Genomic_DNA"/>
</dbReference>
<evidence type="ECO:0000313" key="2">
    <source>
        <dbReference type="Proteomes" id="UP000241440"/>
    </source>
</evidence>
<organism evidence="1 2">
    <name type="scientific">Photobacterium angustum</name>
    <dbReference type="NCBI Taxonomy" id="661"/>
    <lineage>
        <taxon>Bacteria</taxon>
        <taxon>Pseudomonadati</taxon>
        <taxon>Pseudomonadota</taxon>
        <taxon>Gammaproteobacteria</taxon>
        <taxon>Vibrionales</taxon>
        <taxon>Vibrionaceae</taxon>
        <taxon>Photobacterium</taxon>
    </lineage>
</organism>
<accession>A0A855SEN0</accession>
<dbReference type="AlphaFoldDB" id="A0A855SEN0"/>
<evidence type="ECO:0000313" key="1">
    <source>
        <dbReference type="EMBL" id="PSX08584.1"/>
    </source>
</evidence>
<proteinExistence type="predicted"/>